<evidence type="ECO:0000256" key="3">
    <source>
        <dbReference type="ARBA" id="ARBA00022729"/>
    </source>
</evidence>
<evidence type="ECO:0000256" key="7">
    <source>
        <dbReference type="ARBA" id="ARBA00023180"/>
    </source>
</evidence>
<evidence type="ECO:0000313" key="8">
    <source>
        <dbReference type="EMBL" id="KAH7515508.1"/>
    </source>
</evidence>
<dbReference type="InterPro" id="IPR046956">
    <property type="entry name" value="RLP23-like"/>
</dbReference>
<dbReference type="Gene3D" id="3.80.10.10">
    <property type="entry name" value="Ribonuclease Inhibitor"/>
    <property type="match status" value="1"/>
</dbReference>
<dbReference type="AlphaFoldDB" id="A0A978UL06"/>
<keyword evidence="4" id="KW-1133">Transmembrane helix</keyword>
<dbReference type="EMBL" id="JAEACU010000010">
    <property type="protein sequence ID" value="KAH7515508.1"/>
    <property type="molecule type" value="Genomic_DNA"/>
</dbReference>
<evidence type="ECO:0000256" key="4">
    <source>
        <dbReference type="ARBA" id="ARBA00022989"/>
    </source>
</evidence>
<evidence type="ECO:0000313" key="9">
    <source>
        <dbReference type="Proteomes" id="UP000813462"/>
    </source>
</evidence>
<dbReference type="InterPro" id="IPR001611">
    <property type="entry name" value="Leu-rich_rpt"/>
</dbReference>
<keyword evidence="6" id="KW-0675">Receptor</keyword>
<sequence length="213" mass="23861">MAKTVATGWALNDFNSSSSIILKWLYNITNLTQLKVQSSGFRGPIPEVAKGYLCNLHTFDLSRNSYIIGEVNYAYGATFLQEIFLKNCVPVLDLAHNNFSGPLPTCLDRLIGFQNQGFYFKLPASEHQSHPRYVDLVLKGRQDQYPDDLLKMIDFSRNNLSGNIPAGMTKLSKLGTLNLSWNQLTGNIPDSIGDLKQLETLDLSCNHETVRDT</sequence>
<dbReference type="GO" id="GO:0016020">
    <property type="term" value="C:membrane"/>
    <property type="evidence" value="ECO:0007669"/>
    <property type="project" value="UniProtKB-SubCell"/>
</dbReference>
<proteinExistence type="predicted"/>
<organism evidence="8 9">
    <name type="scientific">Ziziphus jujuba var. spinosa</name>
    <dbReference type="NCBI Taxonomy" id="714518"/>
    <lineage>
        <taxon>Eukaryota</taxon>
        <taxon>Viridiplantae</taxon>
        <taxon>Streptophyta</taxon>
        <taxon>Embryophyta</taxon>
        <taxon>Tracheophyta</taxon>
        <taxon>Spermatophyta</taxon>
        <taxon>Magnoliopsida</taxon>
        <taxon>eudicotyledons</taxon>
        <taxon>Gunneridae</taxon>
        <taxon>Pentapetalae</taxon>
        <taxon>rosids</taxon>
        <taxon>fabids</taxon>
        <taxon>Rosales</taxon>
        <taxon>Rhamnaceae</taxon>
        <taxon>Paliureae</taxon>
        <taxon>Ziziphus</taxon>
    </lineage>
</organism>
<dbReference type="InterPro" id="IPR032675">
    <property type="entry name" value="LRR_dom_sf"/>
</dbReference>
<evidence type="ECO:0000256" key="2">
    <source>
        <dbReference type="ARBA" id="ARBA00022692"/>
    </source>
</evidence>
<comment type="caution">
    <text evidence="8">The sequence shown here is derived from an EMBL/GenBank/DDBJ whole genome shotgun (WGS) entry which is preliminary data.</text>
</comment>
<dbReference type="Pfam" id="PF00560">
    <property type="entry name" value="LRR_1"/>
    <property type="match status" value="3"/>
</dbReference>
<comment type="subcellular location">
    <subcellularLocation>
        <location evidence="1">Membrane</location>
        <topology evidence="1">Single-pass type I membrane protein</topology>
    </subcellularLocation>
</comment>
<evidence type="ECO:0000256" key="5">
    <source>
        <dbReference type="ARBA" id="ARBA00023136"/>
    </source>
</evidence>
<dbReference type="SUPFAM" id="SSF52047">
    <property type="entry name" value="RNI-like"/>
    <property type="match status" value="1"/>
</dbReference>
<gene>
    <name evidence="8" type="ORF">FEM48_Zijuj10G0034100</name>
</gene>
<accession>A0A978UL06</accession>
<protein>
    <submittedName>
        <fullName evidence="8">Uncharacterized protein</fullName>
    </submittedName>
</protein>
<keyword evidence="5" id="KW-0472">Membrane</keyword>
<keyword evidence="7" id="KW-0325">Glycoprotein</keyword>
<dbReference type="Proteomes" id="UP000813462">
    <property type="component" value="Unassembled WGS sequence"/>
</dbReference>
<dbReference type="PANTHER" id="PTHR48063:SF29">
    <property type="entry name" value="LRR RECEPTOR-LIKE KINASE FAMILY PROTEIN"/>
    <property type="match status" value="1"/>
</dbReference>
<dbReference type="PANTHER" id="PTHR48063">
    <property type="entry name" value="LRR RECEPTOR-LIKE KINASE"/>
    <property type="match status" value="1"/>
</dbReference>
<keyword evidence="3" id="KW-0732">Signal</keyword>
<evidence type="ECO:0000256" key="1">
    <source>
        <dbReference type="ARBA" id="ARBA00004479"/>
    </source>
</evidence>
<name>A0A978UL06_ZIZJJ</name>
<keyword evidence="2" id="KW-0812">Transmembrane</keyword>
<reference evidence="8" key="1">
    <citation type="journal article" date="2021" name="Front. Plant Sci.">
        <title>Chromosome-Scale Genome Assembly for Chinese Sour Jujube and Insights Into Its Genome Evolution and Domestication Signature.</title>
        <authorList>
            <person name="Shen L.-Y."/>
            <person name="Luo H."/>
            <person name="Wang X.-L."/>
            <person name="Wang X.-M."/>
            <person name="Qiu X.-J."/>
            <person name="Liu H."/>
            <person name="Zhou S.-S."/>
            <person name="Jia K.-H."/>
            <person name="Nie S."/>
            <person name="Bao Y.-T."/>
            <person name="Zhang R.-G."/>
            <person name="Yun Q.-Z."/>
            <person name="Chai Y.-H."/>
            <person name="Lu J.-Y."/>
            <person name="Li Y."/>
            <person name="Zhao S.-W."/>
            <person name="Mao J.-F."/>
            <person name="Jia S.-G."/>
            <person name="Mao Y.-M."/>
        </authorList>
    </citation>
    <scope>NUCLEOTIDE SEQUENCE</scope>
    <source>
        <strain evidence="8">AT0</strain>
        <tissue evidence="8">Leaf</tissue>
    </source>
</reference>
<evidence type="ECO:0000256" key="6">
    <source>
        <dbReference type="ARBA" id="ARBA00023170"/>
    </source>
</evidence>